<dbReference type="SMART" id="SM00530">
    <property type="entry name" value="HTH_XRE"/>
    <property type="match status" value="1"/>
</dbReference>
<dbReference type="Pfam" id="PF01381">
    <property type="entry name" value="HTH_3"/>
    <property type="match status" value="1"/>
</dbReference>
<comment type="caution">
    <text evidence="2">The sequence shown here is derived from an EMBL/GenBank/DDBJ whole genome shotgun (WGS) entry which is preliminary data.</text>
</comment>
<name>A0ABT9VZY1_9BACI</name>
<dbReference type="Gene3D" id="1.25.40.10">
    <property type="entry name" value="Tetratricopeptide repeat domain"/>
    <property type="match status" value="1"/>
</dbReference>
<dbReference type="PROSITE" id="PS50943">
    <property type="entry name" value="HTH_CROC1"/>
    <property type="match status" value="1"/>
</dbReference>
<dbReference type="Proteomes" id="UP001235840">
    <property type="component" value="Unassembled WGS sequence"/>
</dbReference>
<dbReference type="Pfam" id="PF22871">
    <property type="entry name" value="AimR"/>
    <property type="match status" value="1"/>
</dbReference>
<dbReference type="Gene3D" id="1.10.260.40">
    <property type="entry name" value="lambda repressor-like DNA-binding domains"/>
    <property type="match status" value="1"/>
</dbReference>
<evidence type="ECO:0000313" key="3">
    <source>
        <dbReference type="Proteomes" id="UP001235840"/>
    </source>
</evidence>
<dbReference type="InterPro" id="IPR001387">
    <property type="entry name" value="Cro/C1-type_HTH"/>
</dbReference>
<dbReference type="RefSeq" id="WP_307394595.1">
    <property type="nucleotide sequence ID" value="NZ_BAAADK010000020.1"/>
</dbReference>
<organism evidence="2 3">
    <name type="scientific">Caldalkalibacillus horti</name>
    <dbReference type="NCBI Taxonomy" id="77523"/>
    <lineage>
        <taxon>Bacteria</taxon>
        <taxon>Bacillati</taxon>
        <taxon>Bacillota</taxon>
        <taxon>Bacilli</taxon>
        <taxon>Bacillales</taxon>
        <taxon>Bacillaceae</taxon>
        <taxon>Caldalkalibacillus</taxon>
    </lineage>
</organism>
<gene>
    <name evidence="2" type="ORF">J2S11_002319</name>
</gene>
<dbReference type="SUPFAM" id="SSF81901">
    <property type="entry name" value="HCP-like"/>
    <property type="match status" value="1"/>
</dbReference>
<proteinExistence type="predicted"/>
<dbReference type="EMBL" id="JAUSTY010000008">
    <property type="protein sequence ID" value="MDQ0166415.1"/>
    <property type="molecule type" value="Genomic_DNA"/>
</dbReference>
<dbReference type="SUPFAM" id="SSF47413">
    <property type="entry name" value="lambda repressor-like DNA-binding domains"/>
    <property type="match status" value="1"/>
</dbReference>
<dbReference type="InterPro" id="IPR010982">
    <property type="entry name" value="Lambda_DNA-bd_dom_sf"/>
</dbReference>
<evidence type="ECO:0000259" key="1">
    <source>
        <dbReference type="PROSITE" id="PS50943"/>
    </source>
</evidence>
<dbReference type="InterPro" id="IPR011990">
    <property type="entry name" value="TPR-like_helical_dom_sf"/>
</dbReference>
<sequence length="385" mass="45850">MLKVHILNHLDNKQMGQKKLAQIVGVSESTISRFLNDRDELKFETVLKLIKELFPDKEKEYMAEYAPTQKSMNARFCMEYCMIYRLWDITEGLVQNLYDSSNPTDREWAKIYDLELMRVKGELNKDELLHALKKYFPNTVEVQILHTFITAYIYYEMNKQNLTFELLDGLEQQINSIKSLFMRDCLNIRLGMLMNVVYLYQNEVDKAREYSMKVIEQDVIPHVKAIAYDNLGQSYLFEDYEKAKEHLDRAKLMYLQTGKEEYARTSERTLSFIESYWRIDREFTLELSEDPITQANYAYYLLQRGDLDGAKKLLNELKEDIFSEWDKPFYYYYKGLVEQDKLFFYHSVKGFKSVENAFHLQLPLQELEKLGEEKVLLEIFSYKGG</sequence>
<protein>
    <submittedName>
        <fullName evidence="2">Transcriptional regulator with XRE-family HTH domain</fullName>
    </submittedName>
</protein>
<feature type="domain" description="HTH cro/C1-type" evidence="1">
    <location>
        <begin position="17"/>
        <end position="53"/>
    </location>
</feature>
<keyword evidence="3" id="KW-1185">Reference proteome</keyword>
<accession>A0ABT9VZY1</accession>
<reference evidence="2 3" key="1">
    <citation type="submission" date="2023-07" db="EMBL/GenBank/DDBJ databases">
        <title>Genomic Encyclopedia of Type Strains, Phase IV (KMG-IV): sequencing the most valuable type-strain genomes for metagenomic binning, comparative biology and taxonomic classification.</title>
        <authorList>
            <person name="Goeker M."/>
        </authorList>
    </citation>
    <scope>NUCLEOTIDE SEQUENCE [LARGE SCALE GENOMIC DNA]</scope>
    <source>
        <strain evidence="2 3">DSM 12751</strain>
    </source>
</reference>
<dbReference type="NCBIfam" id="NF038310">
    <property type="entry name" value="lysogeny_AimR"/>
    <property type="match status" value="1"/>
</dbReference>
<dbReference type="CDD" id="cd00093">
    <property type="entry name" value="HTH_XRE"/>
    <property type="match status" value="1"/>
</dbReference>
<dbReference type="InterPro" id="IPR047705">
    <property type="entry name" value="AimR-like"/>
</dbReference>
<evidence type="ECO:0000313" key="2">
    <source>
        <dbReference type="EMBL" id="MDQ0166415.1"/>
    </source>
</evidence>